<keyword evidence="3" id="KW-1185">Reference proteome</keyword>
<sequence length="78" mass="8806">MEPGRAAPLMPLLSLLRQGMVLSLGWIVAATLVLRHHGFLWALLLVVIWAALIVRFQRSTVAHARAIAEERQRREKAK</sequence>
<protein>
    <submittedName>
        <fullName evidence="2">Flp pilus assembly protein TadB</fullName>
    </submittedName>
</protein>
<keyword evidence="1" id="KW-0472">Membrane</keyword>
<organism evidence="2 3">
    <name type="scientific">Roseococcus suduntuyensis</name>
    <dbReference type="NCBI Taxonomy" id="455361"/>
    <lineage>
        <taxon>Bacteria</taxon>
        <taxon>Pseudomonadati</taxon>
        <taxon>Pseudomonadota</taxon>
        <taxon>Alphaproteobacteria</taxon>
        <taxon>Acetobacterales</taxon>
        <taxon>Roseomonadaceae</taxon>
        <taxon>Roseococcus</taxon>
    </lineage>
</organism>
<accession>A0A840AE16</accession>
<keyword evidence="1" id="KW-1133">Transmembrane helix</keyword>
<name>A0A840AE16_9PROT</name>
<keyword evidence="1" id="KW-0812">Transmembrane</keyword>
<dbReference type="Proteomes" id="UP000553193">
    <property type="component" value="Unassembled WGS sequence"/>
</dbReference>
<proteinExistence type="predicted"/>
<feature type="transmembrane region" description="Helical" evidence="1">
    <location>
        <begin position="12"/>
        <end position="33"/>
    </location>
</feature>
<dbReference type="EMBL" id="JACIDJ010000005">
    <property type="protein sequence ID" value="MBB3899307.1"/>
    <property type="molecule type" value="Genomic_DNA"/>
</dbReference>
<gene>
    <name evidence="2" type="ORF">GGQ83_002759</name>
</gene>
<evidence type="ECO:0000313" key="2">
    <source>
        <dbReference type="EMBL" id="MBB3899307.1"/>
    </source>
</evidence>
<dbReference type="AlphaFoldDB" id="A0A840AE16"/>
<reference evidence="2 3" key="1">
    <citation type="submission" date="2020-08" db="EMBL/GenBank/DDBJ databases">
        <title>Genomic Encyclopedia of Type Strains, Phase IV (KMG-IV): sequencing the most valuable type-strain genomes for metagenomic binning, comparative biology and taxonomic classification.</title>
        <authorList>
            <person name="Goeker M."/>
        </authorList>
    </citation>
    <scope>NUCLEOTIDE SEQUENCE [LARGE SCALE GENOMIC DNA]</scope>
    <source>
        <strain evidence="2 3">DSM 19979</strain>
    </source>
</reference>
<comment type="caution">
    <text evidence="2">The sequence shown here is derived from an EMBL/GenBank/DDBJ whole genome shotgun (WGS) entry which is preliminary data.</text>
</comment>
<evidence type="ECO:0000256" key="1">
    <source>
        <dbReference type="SAM" id="Phobius"/>
    </source>
</evidence>
<evidence type="ECO:0000313" key="3">
    <source>
        <dbReference type="Proteomes" id="UP000553193"/>
    </source>
</evidence>
<feature type="transmembrane region" description="Helical" evidence="1">
    <location>
        <begin position="39"/>
        <end position="56"/>
    </location>
</feature>